<dbReference type="SMART" id="SM00710">
    <property type="entry name" value="PbH1"/>
    <property type="match status" value="8"/>
</dbReference>
<feature type="signal peptide" evidence="1">
    <location>
        <begin position="1"/>
        <end position="24"/>
    </location>
</feature>
<proteinExistence type="predicted"/>
<reference evidence="3" key="1">
    <citation type="journal article" date="2014" name="Int. J. Syst. Evol. Microbiol.">
        <title>Complete genome sequence of Corynebacterium casei LMG S-19264T (=DSM 44701T), isolated from a smear-ripened cheese.</title>
        <authorList>
            <consortium name="US DOE Joint Genome Institute (JGI-PGF)"/>
            <person name="Walter F."/>
            <person name="Albersmeier A."/>
            <person name="Kalinowski J."/>
            <person name="Ruckert C."/>
        </authorList>
    </citation>
    <scope>NUCLEOTIDE SEQUENCE</scope>
    <source>
        <strain evidence="3">CCM 7684</strain>
    </source>
</reference>
<dbReference type="RefSeq" id="WP_188408480.1">
    <property type="nucleotide sequence ID" value="NZ_BMCP01000001.1"/>
</dbReference>
<dbReference type="InterPro" id="IPR012334">
    <property type="entry name" value="Pectin_lyas_fold"/>
</dbReference>
<dbReference type="EMBL" id="BMCP01000001">
    <property type="protein sequence ID" value="GGE33846.1"/>
    <property type="molecule type" value="Genomic_DNA"/>
</dbReference>
<dbReference type="Gene3D" id="2.160.20.10">
    <property type="entry name" value="Single-stranded right-handed beta-helix, Pectin lyase-like"/>
    <property type="match status" value="1"/>
</dbReference>
<feature type="domain" description="Right handed beta helix" evidence="2">
    <location>
        <begin position="146"/>
        <end position="304"/>
    </location>
</feature>
<feature type="chain" id="PRO_5035263809" evidence="1">
    <location>
        <begin position="25"/>
        <end position="441"/>
    </location>
</feature>
<dbReference type="AlphaFoldDB" id="A0A8J2YDG0"/>
<dbReference type="NCBIfam" id="TIGR03808">
    <property type="entry name" value="RR_plus_rpt_1"/>
    <property type="match status" value="1"/>
</dbReference>
<evidence type="ECO:0000313" key="3">
    <source>
        <dbReference type="EMBL" id="GGE33846.1"/>
    </source>
</evidence>
<dbReference type="Pfam" id="PF13229">
    <property type="entry name" value="Beta_helix"/>
    <property type="match status" value="1"/>
</dbReference>
<dbReference type="InterPro" id="IPR022388">
    <property type="entry name" value="CHP03808"/>
</dbReference>
<gene>
    <name evidence="3" type="ORF">GCM10007276_08980</name>
</gene>
<dbReference type="NCBIfam" id="TIGR03807">
    <property type="entry name" value="RR_fam_repeat"/>
    <property type="match status" value="1"/>
</dbReference>
<comment type="caution">
    <text evidence="3">The sequence shown here is derived from an EMBL/GenBank/DDBJ whole genome shotgun (WGS) entry which is preliminary data.</text>
</comment>
<dbReference type="SUPFAM" id="SSF51126">
    <property type="entry name" value="Pectin lyase-like"/>
    <property type="match status" value="1"/>
</dbReference>
<dbReference type="InterPro" id="IPR039448">
    <property type="entry name" value="Beta_helix"/>
</dbReference>
<dbReference type="InterPro" id="IPR006626">
    <property type="entry name" value="PbH1"/>
</dbReference>
<organism evidence="3 4">
    <name type="scientific">Agaricicola taiwanensis</name>
    <dbReference type="NCBI Taxonomy" id="591372"/>
    <lineage>
        <taxon>Bacteria</taxon>
        <taxon>Pseudomonadati</taxon>
        <taxon>Pseudomonadota</taxon>
        <taxon>Alphaproteobacteria</taxon>
        <taxon>Rhodobacterales</taxon>
        <taxon>Paracoccaceae</taxon>
        <taxon>Agaricicola</taxon>
    </lineage>
</organism>
<sequence>MPNRRLVLCAAAGFLAAVPSGARALDGAKLGLKPGATNDQSDVLERLLRGAAAAGEALYLPGGNYRAERVRLPDGARLIGEPGATRLHGSGTSPILIAEKAKRISIESLALEARGGAAADDAGLLTAEDVGDITLQRLEVARSPGSGVRLLRCGGRLRDLSLRDIANTGIFSLDATGLIIEGCRMTDIGNNGIQVWRSSGGWDGTLVRGNMIERVRADAGGSGQNGNAVNLFRAGGVLVADTQAGDCAYTAVRANASSDVSIRGTMARNMGEVAIFVEFGFSGAVVVGNVIERAAAGISITNFNDGGRLGTVQGNLVRDVFRRPDPETGKISYGYGISAEADTVMSGNVVEGAEGIGINLGWGPYLRDVAAHGNIVRDVSVGIGVSVAPDAGRASIIGNTIAGARRGAILGFAWDDVKTGDLARAGVSVDPRLTVRDNSAA</sequence>
<keyword evidence="4" id="KW-1185">Reference proteome</keyword>
<dbReference type="InterPro" id="IPR022444">
    <property type="entry name" value="Cofactor-bd_rpt"/>
</dbReference>
<evidence type="ECO:0000256" key="1">
    <source>
        <dbReference type="SAM" id="SignalP"/>
    </source>
</evidence>
<reference evidence="3" key="2">
    <citation type="submission" date="2020-09" db="EMBL/GenBank/DDBJ databases">
        <authorList>
            <person name="Sun Q."/>
            <person name="Sedlacek I."/>
        </authorList>
    </citation>
    <scope>NUCLEOTIDE SEQUENCE</scope>
    <source>
        <strain evidence="3">CCM 7684</strain>
    </source>
</reference>
<protein>
    <submittedName>
        <fullName evidence="3">Tat protein</fullName>
    </submittedName>
</protein>
<dbReference type="InterPro" id="IPR011050">
    <property type="entry name" value="Pectin_lyase_fold/virulence"/>
</dbReference>
<accession>A0A8J2YDG0</accession>
<dbReference type="Proteomes" id="UP000602745">
    <property type="component" value="Unassembled WGS sequence"/>
</dbReference>
<evidence type="ECO:0000313" key="4">
    <source>
        <dbReference type="Proteomes" id="UP000602745"/>
    </source>
</evidence>
<name>A0A8J2YDG0_9RHOB</name>
<evidence type="ECO:0000259" key="2">
    <source>
        <dbReference type="Pfam" id="PF13229"/>
    </source>
</evidence>
<keyword evidence="1" id="KW-0732">Signal</keyword>